<dbReference type="Proteomes" id="UP001316803">
    <property type="component" value="Unassembled WGS sequence"/>
</dbReference>
<feature type="domain" description="CS" evidence="6">
    <location>
        <begin position="30"/>
        <end position="123"/>
    </location>
</feature>
<feature type="region of interest" description="Disordered" evidence="5">
    <location>
        <begin position="1"/>
        <end position="34"/>
    </location>
</feature>
<dbReference type="GO" id="GO:0006457">
    <property type="term" value="P:protein folding"/>
    <property type="evidence" value="ECO:0007669"/>
    <property type="project" value="TreeGrafter"/>
</dbReference>
<proteinExistence type="predicted"/>
<sequence length="196" mass="22200">MSSSNRDKSPTPSERERLDKEAKTREEEEQAKLPYKWTQTLNEAEVSIPIPGNLKSKDLIVELKKSHIKASIKGQTPVIDGDTPFPLNTEDSTWTLSTKPDNTKEIVLTIAKSAGSNWWPHITTDAPKIDVTKIVPENSKLGDLDGDTRGMVEKMMYDQEMKRQGKPTSDEQQKQDLMKKFMKEHPEMDFSNAKIG</sequence>
<evidence type="ECO:0000313" key="8">
    <source>
        <dbReference type="Proteomes" id="UP001316803"/>
    </source>
</evidence>
<dbReference type="Pfam" id="PF04969">
    <property type="entry name" value="CS"/>
    <property type="match status" value="1"/>
</dbReference>
<comment type="function">
    <text evidence="3">Required for nuclear movement. May interact between microtubules and nuclei and/or may be involved in the generation of force used to move nuclei during interphase.</text>
</comment>
<evidence type="ECO:0000259" key="6">
    <source>
        <dbReference type="PROSITE" id="PS51203"/>
    </source>
</evidence>
<dbReference type="FunFam" id="2.60.40.790:FF:000001">
    <property type="entry name" value="Nuclear migration protein nudC"/>
    <property type="match status" value="1"/>
</dbReference>
<comment type="caution">
    <text evidence="7">The sequence shown here is derived from an EMBL/GenBank/DDBJ whole genome shotgun (WGS) entry which is preliminary data.</text>
</comment>
<dbReference type="CDD" id="cd06467">
    <property type="entry name" value="p23_NUDC_like"/>
    <property type="match status" value="1"/>
</dbReference>
<dbReference type="Gene3D" id="2.60.40.790">
    <property type="match status" value="1"/>
</dbReference>
<evidence type="ECO:0000313" key="7">
    <source>
        <dbReference type="EMBL" id="KAK5948187.1"/>
    </source>
</evidence>
<evidence type="ECO:0000256" key="5">
    <source>
        <dbReference type="SAM" id="MobiDB-lite"/>
    </source>
</evidence>
<dbReference type="GO" id="GO:0051082">
    <property type="term" value="F:unfolded protein binding"/>
    <property type="evidence" value="ECO:0007669"/>
    <property type="project" value="TreeGrafter"/>
</dbReference>
<accession>A0AAN8IHM2</accession>
<gene>
    <name evidence="7" type="ORF">OHC33_010735</name>
</gene>
<reference evidence="7 8" key="1">
    <citation type="submission" date="2022-12" db="EMBL/GenBank/DDBJ databases">
        <title>Genomic features and morphological characterization of a novel Knufia sp. strain isolated from spacecraft assembly facility.</title>
        <authorList>
            <person name="Teixeira M."/>
            <person name="Chander A.M."/>
            <person name="Stajich J.E."/>
            <person name="Venkateswaran K."/>
        </authorList>
    </citation>
    <scope>NUCLEOTIDE SEQUENCE [LARGE SCALE GENOMIC DNA]</scope>
    <source>
        <strain evidence="7 8">FJI-L2-BK-P2</strain>
    </source>
</reference>
<protein>
    <recommendedName>
        <fullName evidence="4">Nuclear movement protein nudC</fullName>
    </recommendedName>
</protein>
<feature type="compositionally biased region" description="Basic and acidic residues" evidence="5">
    <location>
        <begin position="1"/>
        <end position="26"/>
    </location>
</feature>
<dbReference type="InterPro" id="IPR007052">
    <property type="entry name" value="CS_dom"/>
</dbReference>
<keyword evidence="8" id="KW-1185">Reference proteome</keyword>
<evidence type="ECO:0000256" key="1">
    <source>
        <dbReference type="ARBA" id="ARBA00004496"/>
    </source>
</evidence>
<dbReference type="InterPro" id="IPR008978">
    <property type="entry name" value="HSP20-like_chaperone"/>
</dbReference>
<dbReference type="InterPro" id="IPR037898">
    <property type="entry name" value="NudC_fam"/>
</dbReference>
<dbReference type="EMBL" id="JAKLMC020000051">
    <property type="protein sequence ID" value="KAK5948187.1"/>
    <property type="molecule type" value="Genomic_DNA"/>
</dbReference>
<dbReference type="AlphaFoldDB" id="A0AAN8IHM2"/>
<comment type="subcellular location">
    <subcellularLocation>
        <location evidence="1">Cytoplasm</location>
    </subcellularLocation>
</comment>
<dbReference type="PANTHER" id="PTHR12356:SF3">
    <property type="entry name" value="NUCLEAR MIGRATION PROTEIN NUDC"/>
    <property type="match status" value="1"/>
</dbReference>
<organism evidence="7 8">
    <name type="scientific">Knufia fluminis</name>
    <dbReference type="NCBI Taxonomy" id="191047"/>
    <lineage>
        <taxon>Eukaryota</taxon>
        <taxon>Fungi</taxon>
        <taxon>Dikarya</taxon>
        <taxon>Ascomycota</taxon>
        <taxon>Pezizomycotina</taxon>
        <taxon>Eurotiomycetes</taxon>
        <taxon>Chaetothyriomycetidae</taxon>
        <taxon>Chaetothyriales</taxon>
        <taxon>Trichomeriaceae</taxon>
        <taxon>Knufia</taxon>
    </lineage>
</organism>
<dbReference type="SUPFAM" id="SSF49764">
    <property type="entry name" value="HSP20-like chaperones"/>
    <property type="match status" value="1"/>
</dbReference>
<dbReference type="PROSITE" id="PS51203">
    <property type="entry name" value="CS"/>
    <property type="match status" value="1"/>
</dbReference>
<keyword evidence="2" id="KW-0963">Cytoplasm</keyword>
<dbReference type="PANTHER" id="PTHR12356">
    <property type="entry name" value="NUCLEAR MOVEMENT PROTEIN NUDC"/>
    <property type="match status" value="1"/>
</dbReference>
<dbReference type="GO" id="GO:0005737">
    <property type="term" value="C:cytoplasm"/>
    <property type="evidence" value="ECO:0007669"/>
    <property type="project" value="UniProtKB-SubCell"/>
</dbReference>
<name>A0AAN8IHM2_9EURO</name>
<evidence type="ECO:0000256" key="4">
    <source>
        <dbReference type="ARBA" id="ARBA00068398"/>
    </source>
</evidence>
<evidence type="ECO:0000256" key="2">
    <source>
        <dbReference type="ARBA" id="ARBA00022490"/>
    </source>
</evidence>
<evidence type="ECO:0000256" key="3">
    <source>
        <dbReference type="ARBA" id="ARBA00059400"/>
    </source>
</evidence>